<gene>
    <name evidence="2" type="ORF">ACAOBT_LOCUS5687</name>
</gene>
<feature type="compositionally biased region" description="Basic and acidic residues" evidence="1">
    <location>
        <begin position="65"/>
        <end position="77"/>
    </location>
</feature>
<dbReference type="OrthoDB" id="10646511at2759"/>
<comment type="caution">
    <text evidence="2">The sequence shown here is derived from an EMBL/GenBank/DDBJ whole genome shotgun (WGS) entry which is preliminary data.</text>
</comment>
<protein>
    <submittedName>
        <fullName evidence="2">Uncharacterized protein</fullName>
    </submittedName>
</protein>
<evidence type="ECO:0000313" key="3">
    <source>
        <dbReference type="Proteomes" id="UP001152888"/>
    </source>
</evidence>
<feature type="region of interest" description="Disordered" evidence="1">
    <location>
        <begin position="58"/>
        <end position="77"/>
    </location>
</feature>
<organism evidence="2 3">
    <name type="scientific">Acanthoscelides obtectus</name>
    <name type="common">Bean weevil</name>
    <name type="synonym">Bruchus obtectus</name>
    <dbReference type="NCBI Taxonomy" id="200917"/>
    <lineage>
        <taxon>Eukaryota</taxon>
        <taxon>Metazoa</taxon>
        <taxon>Ecdysozoa</taxon>
        <taxon>Arthropoda</taxon>
        <taxon>Hexapoda</taxon>
        <taxon>Insecta</taxon>
        <taxon>Pterygota</taxon>
        <taxon>Neoptera</taxon>
        <taxon>Endopterygota</taxon>
        <taxon>Coleoptera</taxon>
        <taxon>Polyphaga</taxon>
        <taxon>Cucujiformia</taxon>
        <taxon>Chrysomeloidea</taxon>
        <taxon>Chrysomelidae</taxon>
        <taxon>Bruchinae</taxon>
        <taxon>Bruchini</taxon>
        <taxon>Acanthoscelides</taxon>
    </lineage>
</organism>
<reference evidence="2" key="1">
    <citation type="submission" date="2022-03" db="EMBL/GenBank/DDBJ databases">
        <authorList>
            <person name="Sayadi A."/>
        </authorList>
    </citation>
    <scope>NUCLEOTIDE SEQUENCE</scope>
</reference>
<dbReference type="EMBL" id="CAKOFQ010006713">
    <property type="protein sequence ID" value="CAH1964247.1"/>
    <property type="molecule type" value="Genomic_DNA"/>
</dbReference>
<proteinExistence type="predicted"/>
<dbReference type="Proteomes" id="UP001152888">
    <property type="component" value="Unassembled WGS sequence"/>
</dbReference>
<keyword evidence="3" id="KW-1185">Reference proteome</keyword>
<accession>A0A9P0K5W3</accession>
<name>A0A9P0K5W3_ACAOB</name>
<sequence length="180" mass="20575">MDSKVWPVNRNVFFDTDFVASENIVIPDTVEPETENTPSEVTDVANENQANLVQEDPIQSTSRLTQEEKMRPHKDSRTVLIGKASPLPKLKIVKKLGERAKRAAQKVAILTESPYKNKLEEKYALKARKDEMKKAKETAKKDIFSNRKVNTKKTKHSNKEDKIIIETNADDWFCTICQDS</sequence>
<evidence type="ECO:0000313" key="2">
    <source>
        <dbReference type="EMBL" id="CAH1964247.1"/>
    </source>
</evidence>
<evidence type="ECO:0000256" key="1">
    <source>
        <dbReference type="SAM" id="MobiDB-lite"/>
    </source>
</evidence>
<dbReference type="AlphaFoldDB" id="A0A9P0K5W3"/>